<feature type="transmembrane region" description="Helical" evidence="6">
    <location>
        <begin position="369"/>
        <end position="388"/>
    </location>
</feature>
<name>A0A2P5IDJ9_DIAHE</name>
<dbReference type="Pfam" id="PF07690">
    <property type="entry name" value="MFS_1"/>
    <property type="match status" value="1"/>
</dbReference>
<feature type="transmembrane region" description="Helical" evidence="6">
    <location>
        <begin position="51"/>
        <end position="69"/>
    </location>
</feature>
<comment type="caution">
    <text evidence="7">The sequence shown here is derived from an EMBL/GenBank/DDBJ whole genome shotgun (WGS) entry which is preliminary data.</text>
</comment>
<dbReference type="InterPro" id="IPR036259">
    <property type="entry name" value="MFS_trans_sf"/>
</dbReference>
<dbReference type="GO" id="GO:0022857">
    <property type="term" value="F:transmembrane transporter activity"/>
    <property type="evidence" value="ECO:0007669"/>
    <property type="project" value="InterPro"/>
</dbReference>
<feature type="transmembrane region" description="Helical" evidence="6">
    <location>
        <begin position="418"/>
        <end position="442"/>
    </location>
</feature>
<dbReference type="GO" id="GO:0016020">
    <property type="term" value="C:membrane"/>
    <property type="evidence" value="ECO:0007669"/>
    <property type="project" value="UniProtKB-SubCell"/>
</dbReference>
<dbReference type="OrthoDB" id="194139at2759"/>
<evidence type="ECO:0000313" key="8">
    <source>
        <dbReference type="Proteomes" id="UP000094444"/>
    </source>
</evidence>
<accession>A0A2P5IDJ9</accession>
<keyword evidence="8" id="KW-1185">Reference proteome</keyword>
<evidence type="ECO:0000313" key="7">
    <source>
        <dbReference type="EMBL" id="POS80555.1"/>
    </source>
</evidence>
<feature type="transmembrane region" description="Helical" evidence="6">
    <location>
        <begin position="516"/>
        <end position="538"/>
    </location>
</feature>
<comment type="subcellular location">
    <subcellularLocation>
        <location evidence="1">Membrane</location>
        <topology evidence="1">Multi-pass membrane protein</topology>
    </subcellularLocation>
</comment>
<dbReference type="InParanoid" id="A0A2P5IDJ9"/>
<protein>
    <recommendedName>
        <fullName evidence="9">Major facilitator superfamily (MFS) profile domain-containing protein</fullName>
    </recommendedName>
</protein>
<keyword evidence="3 6" id="KW-1133">Transmembrane helix</keyword>
<keyword evidence="2 6" id="KW-0812">Transmembrane</keyword>
<evidence type="ECO:0000256" key="5">
    <source>
        <dbReference type="SAM" id="MobiDB-lite"/>
    </source>
</evidence>
<evidence type="ECO:0000256" key="4">
    <source>
        <dbReference type="ARBA" id="ARBA00023136"/>
    </source>
</evidence>
<feature type="transmembrane region" description="Helical" evidence="6">
    <location>
        <begin position="111"/>
        <end position="131"/>
    </location>
</feature>
<dbReference type="Proteomes" id="UP000094444">
    <property type="component" value="Unassembled WGS sequence"/>
</dbReference>
<dbReference type="Gene3D" id="1.20.1250.20">
    <property type="entry name" value="MFS general substrate transporter like domains"/>
    <property type="match status" value="1"/>
</dbReference>
<feature type="transmembrane region" description="Helical" evidence="6">
    <location>
        <begin position="234"/>
        <end position="257"/>
    </location>
</feature>
<evidence type="ECO:0000256" key="3">
    <source>
        <dbReference type="ARBA" id="ARBA00022989"/>
    </source>
</evidence>
<evidence type="ECO:0008006" key="9">
    <source>
        <dbReference type="Google" id="ProtNLM"/>
    </source>
</evidence>
<dbReference type="AlphaFoldDB" id="A0A2P5IDJ9"/>
<evidence type="ECO:0000256" key="6">
    <source>
        <dbReference type="SAM" id="Phobius"/>
    </source>
</evidence>
<proteinExistence type="predicted"/>
<feature type="compositionally biased region" description="Polar residues" evidence="5">
    <location>
        <begin position="1"/>
        <end position="18"/>
    </location>
</feature>
<feature type="transmembrane region" description="Helical" evidence="6">
    <location>
        <begin position="325"/>
        <end position="349"/>
    </location>
</feature>
<dbReference type="SUPFAM" id="SSF103473">
    <property type="entry name" value="MFS general substrate transporter"/>
    <property type="match status" value="1"/>
</dbReference>
<feature type="transmembrane region" description="Helical" evidence="6">
    <location>
        <begin position="395"/>
        <end position="412"/>
    </location>
</feature>
<feature type="region of interest" description="Disordered" evidence="5">
    <location>
        <begin position="1"/>
        <end position="42"/>
    </location>
</feature>
<dbReference type="PANTHER" id="PTHR23507">
    <property type="entry name" value="ZGC:174356"/>
    <property type="match status" value="1"/>
</dbReference>
<dbReference type="InterPro" id="IPR011701">
    <property type="entry name" value="MFS"/>
</dbReference>
<feature type="transmembrane region" description="Helical" evidence="6">
    <location>
        <begin position="173"/>
        <end position="197"/>
    </location>
</feature>
<gene>
    <name evidence="7" type="ORF">DHEL01_v201056</name>
</gene>
<keyword evidence="4 6" id="KW-0472">Membrane</keyword>
<evidence type="ECO:0000256" key="2">
    <source>
        <dbReference type="ARBA" id="ARBA00022692"/>
    </source>
</evidence>
<reference evidence="7" key="1">
    <citation type="submission" date="2017-09" db="EMBL/GenBank/DDBJ databases">
        <title>Polyketide synthases of a Diaporthe helianthi virulent isolate.</title>
        <authorList>
            <person name="Baroncelli R."/>
        </authorList>
    </citation>
    <scope>NUCLEOTIDE SEQUENCE [LARGE SCALE GENOMIC DNA]</scope>
    <source>
        <strain evidence="7">7/96</strain>
    </source>
</reference>
<evidence type="ECO:0000256" key="1">
    <source>
        <dbReference type="ARBA" id="ARBA00004141"/>
    </source>
</evidence>
<dbReference type="PANTHER" id="PTHR23507:SF1">
    <property type="entry name" value="FI18259P1-RELATED"/>
    <property type="match status" value="1"/>
</dbReference>
<dbReference type="EMBL" id="MAVT02000044">
    <property type="protein sequence ID" value="POS80555.1"/>
    <property type="molecule type" value="Genomic_DNA"/>
</dbReference>
<organism evidence="7 8">
    <name type="scientific">Diaporthe helianthi</name>
    <dbReference type="NCBI Taxonomy" id="158607"/>
    <lineage>
        <taxon>Eukaryota</taxon>
        <taxon>Fungi</taxon>
        <taxon>Dikarya</taxon>
        <taxon>Ascomycota</taxon>
        <taxon>Pezizomycotina</taxon>
        <taxon>Sordariomycetes</taxon>
        <taxon>Sordariomycetidae</taxon>
        <taxon>Diaporthales</taxon>
        <taxon>Diaporthaceae</taxon>
        <taxon>Diaporthe</taxon>
    </lineage>
</organism>
<feature type="transmembrane region" description="Helical" evidence="6">
    <location>
        <begin position="143"/>
        <end position="161"/>
    </location>
</feature>
<feature type="transmembrane region" description="Helical" evidence="6">
    <location>
        <begin position="209"/>
        <end position="228"/>
    </location>
</feature>
<feature type="transmembrane region" description="Helical" evidence="6">
    <location>
        <begin position="454"/>
        <end position="477"/>
    </location>
</feature>
<sequence length="590" mass="62625">MGPIQNLSPSYSQSSAGRSTLADDGSVTSATSYEMHRQRFRRPGKRRSPRFIAAVLGILVFIAQFGASLSDVPSVRLLQEIICRRELGLAPNSPVEDGKCRTDVVQGQLNVISMGGLIFGFLPGILVALPYGSLADRRGRRPVLGLCILGMTLSQLIWIAAAWNHSRWDLRNVWFSALPLLIGGGETVAEAMVFSIIADVAPEGKTATYFQFEICAVLLAEAVAPFVASAMMTYSIWLPILVSPAVMALSGTLICLIPETLNTKPNTLDNPRRKVTPVMPKPVTFTDRVHRYAPEATKPTPPSTWTRLRDSLSSTARLLRSRDTLALTPGATLTIPVATVTMGITLRYMPIRFGWTLEQTGMVLGVRTGLNILVLLIFLPLVATSLLSRQDDRDVVLARASAILLVAGQAVFACAPNAGAACAGLAVLTLGTGLPSLCRAVLARLVDRGQIGRLFGLLAVFEMVGFLCFGVGFGAVFQAGLERGLGPGSGADGGGGGGGGDGAAFSGMMLQGRETWLALVFYVATGVYVVCAGLLWIVRKGLGRLGHDYVDTGSISSSASSASLLHEARILADGRVTRKHSSLENFAVAV</sequence>